<proteinExistence type="predicted"/>
<dbReference type="InterPro" id="IPR015927">
    <property type="entry name" value="Peptidase_S24_S26A/B/C"/>
</dbReference>
<organism evidence="5 6">
    <name type="scientific">Sutterella wadsworthensis HGA0223</name>
    <dbReference type="NCBI Taxonomy" id="1203554"/>
    <lineage>
        <taxon>Bacteria</taxon>
        <taxon>Pseudomonadati</taxon>
        <taxon>Pseudomonadota</taxon>
        <taxon>Betaproteobacteria</taxon>
        <taxon>Burkholderiales</taxon>
        <taxon>Sutterellaceae</taxon>
        <taxon>Sutterella</taxon>
    </lineage>
</organism>
<reference evidence="5 6" key="1">
    <citation type="submission" date="2013-04" db="EMBL/GenBank/DDBJ databases">
        <title>The Genome Sequence of Sutterella wadsworthensis HGA0223.</title>
        <authorList>
            <consortium name="The Broad Institute Genomics Platform"/>
            <person name="Earl A."/>
            <person name="Ward D."/>
            <person name="Feldgarden M."/>
            <person name="Gevers D."/>
            <person name="Schmidt T.M."/>
            <person name="Dover J."/>
            <person name="Dai D."/>
            <person name="Walker B."/>
            <person name="Young S."/>
            <person name="Zeng Q."/>
            <person name="Gargeya S."/>
            <person name="Fitzgerald M."/>
            <person name="Haas B."/>
            <person name="Abouelleil A."/>
            <person name="Allen A.W."/>
            <person name="Alvarado L."/>
            <person name="Arachchi H.M."/>
            <person name="Berlin A.M."/>
            <person name="Chapman S.B."/>
            <person name="Gainer-Dewar J."/>
            <person name="Goldberg J."/>
            <person name="Griggs A."/>
            <person name="Gujja S."/>
            <person name="Hansen M."/>
            <person name="Howarth C."/>
            <person name="Imamovic A."/>
            <person name="Ireland A."/>
            <person name="Larimer J."/>
            <person name="McCowan C."/>
            <person name="Murphy C."/>
            <person name="Pearson M."/>
            <person name="Poon T.W."/>
            <person name="Priest M."/>
            <person name="Roberts A."/>
            <person name="Saif S."/>
            <person name="Shea T."/>
            <person name="Sisk P."/>
            <person name="Sykes S."/>
            <person name="Wortman J."/>
            <person name="Nusbaum C."/>
            <person name="Birren B."/>
        </authorList>
    </citation>
    <scope>NUCLEOTIDE SEQUENCE [LARGE SCALE GENOMIC DNA]</scope>
    <source>
        <strain evidence="5 6">HGA0223</strain>
    </source>
</reference>
<dbReference type="EMBL" id="ATCF01000004">
    <property type="protein sequence ID" value="EPE01999.1"/>
    <property type="molecule type" value="Genomic_DNA"/>
</dbReference>
<name>S3BL85_9BURK</name>
<dbReference type="Pfam" id="PF00717">
    <property type="entry name" value="Peptidase_S24"/>
    <property type="match status" value="1"/>
</dbReference>
<dbReference type="STRING" id="1203554.HMPREF1476_00235"/>
<dbReference type="PROSITE" id="PS50943">
    <property type="entry name" value="HTH_CROC1"/>
    <property type="match status" value="1"/>
</dbReference>
<protein>
    <recommendedName>
        <fullName evidence="4">HTH cro/C1-type domain-containing protein</fullName>
    </recommendedName>
</protein>
<evidence type="ECO:0000256" key="2">
    <source>
        <dbReference type="ARBA" id="ARBA00023125"/>
    </source>
</evidence>
<comment type="caution">
    <text evidence="5">The sequence shown here is derived from an EMBL/GenBank/DDBJ whole genome shotgun (WGS) entry which is preliminary data.</text>
</comment>
<sequence>MAPVDSTLSARLASLFDKSTGKTQAALARYCGVSTSAVNQWTKSGKIFDSNLRKVAEFFGVSQRWLQTGEGEKTAQVLSYGVGDKIPDGFVAIPEYRLEFSAGSGSEPTWELIHDSEDCWYRESFFQKRHLLPSQCKRAKVCGNSMEPELQNGDTILFESFTETRPGCVHISDGGIYVLTIDGEYRIKYLSKIKNGLLVSSENSAYRPEEYVGDECDRLKILGRVLEVNRSL</sequence>
<dbReference type="eggNOG" id="COG2932">
    <property type="taxonomic scope" value="Bacteria"/>
</dbReference>
<keyword evidence="6" id="KW-1185">Reference proteome</keyword>
<dbReference type="CDD" id="cd06529">
    <property type="entry name" value="S24_LexA-like"/>
    <property type="match status" value="1"/>
</dbReference>
<evidence type="ECO:0000313" key="5">
    <source>
        <dbReference type="EMBL" id="EPE01999.1"/>
    </source>
</evidence>
<dbReference type="Gene3D" id="2.10.109.10">
    <property type="entry name" value="Umud Fragment, subunit A"/>
    <property type="match status" value="1"/>
</dbReference>
<keyword evidence="1" id="KW-0805">Transcription regulation</keyword>
<dbReference type="PATRIC" id="fig|1203554.3.peg.214"/>
<keyword evidence="3" id="KW-0804">Transcription</keyword>
<dbReference type="InterPro" id="IPR001387">
    <property type="entry name" value="Cro/C1-type_HTH"/>
</dbReference>
<dbReference type="GeneID" id="64061917"/>
<dbReference type="CDD" id="cd00093">
    <property type="entry name" value="HTH_XRE"/>
    <property type="match status" value="1"/>
</dbReference>
<dbReference type="AlphaFoldDB" id="S3BL85"/>
<dbReference type="Pfam" id="PF01381">
    <property type="entry name" value="HTH_3"/>
    <property type="match status" value="1"/>
</dbReference>
<dbReference type="InterPro" id="IPR039418">
    <property type="entry name" value="LexA-like"/>
</dbReference>
<evidence type="ECO:0000259" key="4">
    <source>
        <dbReference type="PROSITE" id="PS50943"/>
    </source>
</evidence>
<feature type="domain" description="HTH cro/C1-type" evidence="4">
    <location>
        <begin position="18"/>
        <end position="66"/>
    </location>
</feature>
<dbReference type="PANTHER" id="PTHR40661:SF2">
    <property type="entry name" value="HTH-TYPE TRANSCRIPTIONAL REGULATOR PRTR"/>
    <property type="match status" value="1"/>
</dbReference>
<evidence type="ECO:0000256" key="3">
    <source>
        <dbReference type="ARBA" id="ARBA00023163"/>
    </source>
</evidence>
<dbReference type="Proteomes" id="UP000014400">
    <property type="component" value="Unassembled WGS sequence"/>
</dbReference>
<dbReference type="Gene3D" id="1.10.260.40">
    <property type="entry name" value="lambda repressor-like DNA-binding domains"/>
    <property type="match status" value="1"/>
</dbReference>
<evidence type="ECO:0000313" key="6">
    <source>
        <dbReference type="Proteomes" id="UP000014400"/>
    </source>
</evidence>
<dbReference type="InterPro" id="IPR010982">
    <property type="entry name" value="Lambda_DNA-bd_dom_sf"/>
</dbReference>
<dbReference type="InterPro" id="IPR036286">
    <property type="entry name" value="LexA/Signal_pep-like_sf"/>
</dbReference>
<dbReference type="HOGENOM" id="CLU_066192_1_2_4"/>
<dbReference type="SUPFAM" id="SSF51306">
    <property type="entry name" value="LexA/Signal peptidase"/>
    <property type="match status" value="1"/>
</dbReference>
<dbReference type="GO" id="GO:0003677">
    <property type="term" value="F:DNA binding"/>
    <property type="evidence" value="ECO:0007669"/>
    <property type="project" value="UniProtKB-KW"/>
</dbReference>
<dbReference type="RefSeq" id="WP_005431839.1">
    <property type="nucleotide sequence ID" value="NZ_KE150480.1"/>
</dbReference>
<dbReference type="PANTHER" id="PTHR40661">
    <property type="match status" value="1"/>
</dbReference>
<keyword evidence="2" id="KW-0238">DNA-binding</keyword>
<gene>
    <name evidence="5" type="ORF">HMPREF1476_00235</name>
</gene>
<evidence type="ECO:0000256" key="1">
    <source>
        <dbReference type="ARBA" id="ARBA00023015"/>
    </source>
</evidence>
<dbReference type="SUPFAM" id="SSF47413">
    <property type="entry name" value="lambda repressor-like DNA-binding domains"/>
    <property type="match status" value="1"/>
</dbReference>
<accession>S3BL85</accession>